<feature type="non-terminal residue" evidence="1">
    <location>
        <position position="1"/>
    </location>
</feature>
<evidence type="ECO:0000313" key="1">
    <source>
        <dbReference type="EMBL" id="SVE28301.1"/>
    </source>
</evidence>
<evidence type="ECO:0008006" key="2">
    <source>
        <dbReference type="Google" id="ProtNLM"/>
    </source>
</evidence>
<gene>
    <name evidence="1" type="ORF">METZ01_LOCUS481155</name>
</gene>
<dbReference type="Gene3D" id="2.40.160.60">
    <property type="entry name" value="Outer membrane protein transport protein (OMPP1/FadL/TodX)"/>
    <property type="match status" value="1"/>
</dbReference>
<dbReference type="SUPFAM" id="SSF56935">
    <property type="entry name" value="Porins"/>
    <property type="match status" value="1"/>
</dbReference>
<accession>A0A383C806</accession>
<dbReference type="EMBL" id="UINC01206602">
    <property type="protein sequence ID" value="SVE28301.1"/>
    <property type="molecule type" value="Genomic_DNA"/>
</dbReference>
<proteinExistence type="predicted"/>
<dbReference type="AlphaFoldDB" id="A0A383C806"/>
<sequence length="150" mass="17088">SSAMISGELYKPSYTRVGFSHTSHQIESHKLTIEYEKAKYSNCEIDSAKLRDMHTIGVGIEYNIYNFVPLRVGLAHRTSPFRSDLSKTIFSFGTGWDYKNLTIDIGCRYWNIAYPYEDIFPVEGDASNPSGVDVVKENNLVISLSIQYRM</sequence>
<organism evidence="1">
    <name type="scientific">marine metagenome</name>
    <dbReference type="NCBI Taxonomy" id="408172"/>
    <lineage>
        <taxon>unclassified sequences</taxon>
        <taxon>metagenomes</taxon>
        <taxon>ecological metagenomes</taxon>
    </lineage>
</organism>
<protein>
    <recommendedName>
        <fullName evidence="2">Outer membrane protein beta-barrel domain-containing protein</fullName>
    </recommendedName>
</protein>
<name>A0A383C806_9ZZZZ</name>
<reference evidence="1" key="1">
    <citation type="submission" date="2018-05" db="EMBL/GenBank/DDBJ databases">
        <authorList>
            <person name="Lanie J.A."/>
            <person name="Ng W.-L."/>
            <person name="Kazmierczak K.M."/>
            <person name="Andrzejewski T.M."/>
            <person name="Davidsen T.M."/>
            <person name="Wayne K.J."/>
            <person name="Tettelin H."/>
            <person name="Glass J.I."/>
            <person name="Rusch D."/>
            <person name="Podicherti R."/>
            <person name="Tsui H.-C.T."/>
            <person name="Winkler M.E."/>
        </authorList>
    </citation>
    <scope>NUCLEOTIDE SEQUENCE</scope>
</reference>